<keyword evidence="3" id="KW-0819">tRNA processing</keyword>
<protein>
    <recommendedName>
        <fullName evidence="2">tRNA-intron lyase</fullName>
        <ecNumber evidence="2">4.6.1.16</ecNumber>
    </recommendedName>
</protein>
<organism evidence="7 8">
    <name type="scientific">Cryptosporidium xiaoi</name>
    <dbReference type="NCBI Taxonomy" id="659607"/>
    <lineage>
        <taxon>Eukaryota</taxon>
        <taxon>Sar</taxon>
        <taxon>Alveolata</taxon>
        <taxon>Apicomplexa</taxon>
        <taxon>Conoidasida</taxon>
        <taxon>Coccidia</taxon>
        <taxon>Eucoccidiorida</taxon>
        <taxon>Eimeriorina</taxon>
        <taxon>Cryptosporidiidae</taxon>
        <taxon>Cryptosporidium</taxon>
    </lineage>
</organism>
<dbReference type="AlphaFoldDB" id="A0AAV9XT85"/>
<accession>A0AAV9XT85</accession>
<gene>
    <name evidence="7" type="ORF">RS030_81187</name>
</gene>
<dbReference type="GO" id="GO:0000379">
    <property type="term" value="P:tRNA-type intron splice site recognition and cleavage"/>
    <property type="evidence" value="ECO:0007669"/>
    <property type="project" value="TreeGrafter"/>
</dbReference>
<dbReference type="InterPro" id="IPR006677">
    <property type="entry name" value="tRNA_intron_Endonuc_cat-like"/>
</dbReference>
<evidence type="ECO:0000256" key="4">
    <source>
        <dbReference type="ARBA" id="ARBA00023239"/>
    </source>
</evidence>
<dbReference type="Gene3D" id="3.40.1350.10">
    <property type="match status" value="1"/>
</dbReference>
<reference evidence="7 8" key="1">
    <citation type="submission" date="2023-10" db="EMBL/GenBank/DDBJ databases">
        <title>Comparative genomics analysis reveals potential genetic determinants of host preference in Cryptosporidium xiaoi.</title>
        <authorList>
            <person name="Xiao L."/>
            <person name="Li J."/>
        </authorList>
    </citation>
    <scope>NUCLEOTIDE SEQUENCE [LARGE SCALE GENOMIC DNA]</scope>
    <source>
        <strain evidence="7 8">52996</strain>
    </source>
</reference>
<dbReference type="GO" id="GO:0000213">
    <property type="term" value="F:tRNA-intron lyase activity"/>
    <property type="evidence" value="ECO:0007669"/>
    <property type="project" value="UniProtKB-EC"/>
</dbReference>
<evidence type="ECO:0000313" key="8">
    <source>
        <dbReference type="Proteomes" id="UP001311799"/>
    </source>
</evidence>
<dbReference type="Proteomes" id="UP001311799">
    <property type="component" value="Unassembled WGS sequence"/>
</dbReference>
<dbReference type="GO" id="GO:0005634">
    <property type="term" value="C:nucleus"/>
    <property type="evidence" value="ECO:0007669"/>
    <property type="project" value="UniProtKB-ARBA"/>
</dbReference>
<dbReference type="InterPro" id="IPR011856">
    <property type="entry name" value="tRNA_endonuc-like_dom_sf"/>
</dbReference>
<dbReference type="Pfam" id="PF01974">
    <property type="entry name" value="tRNA_int_endo"/>
    <property type="match status" value="1"/>
</dbReference>
<dbReference type="EMBL" id="JAWDEY010000036">
    <property type="protein sequence ID" value="KAK6587901.1"/>
    <property type="molecule type" value="Genomic_DNA"/>
</dbReference>
<dbReference type="InterPro" id="IPR036167">
    <property type="entry name" value="tRNA_intron_Endo_cat-like_sf"/>
</dbReference>
<evidence type="ECO:0000259" key="6">
    <source>
        <dbReference type="Pfam" id="PF01974"/>
    </source>
</evidence>
<feature type="domain" description="tRNA intron endonuclease catalytic" evidence="6">
    <location>
        <begin position="111"/>
        <end position="195"/>
    </location>
</feature>
<dbReference type="CDD" id="cd22363">
    <property type="entry name" value="tRNA-intron_lyase_C"/>
    <property type="match status" value="1"/>
</dbReference>
<dbReference type="GO" id="GO:0003676">
    <property type="term" value="F:nucleic acid binding"/>
    <property type="evidence" value="ECO:0007669"/>
    <property type="project" value="InterPro"/>
</dbReference>
<keyword evidence="7" id="KW-0255">Endonuclease</keyword>
<proteinExistence type="inferred from homology"/>
<keyword evidence="7" id="KW-0378">Hydrolase</keyword>
<comment type="similarity">
    <text evidence="1">Belongs to the tRNA-intron endonuclease family.</text>
</comment>
<keyword evidence="8" id="KW-1185">Reference proteome</keyword>
<sequence>MDINELCELSLNYEECTKLKNEKNVILNPIGTLPKYSQQNNDFGLPIAIMDYQFNLVDKYRKDAGITNDVNLMNCNNNEICNDLEKERKENEINEIPHSNNLIEFINIYKVVYEDLTLNHGYFIKQGSKYGCDFLVYEKDPSTCHSFAMIQVLGNNDSNNSKLDMQELILWIRVANKVNKMLIVAIVLNNNEVKYIHIDNYTNNLKVIK</sequence>
<keyword evidence="4" id="KW-0456">Lyase</keyword>
<comment type="caution">
    <text evidence="7">The sequence shown here is derived from an EMBL/GenBank/DDBJ whole genome shotgun (WGS) entry which is preliminary data.</text>
</comment>
<dbReference type="SUPFAM" id="SSF53032">
    <property type="entry name" value="tRNA-intron endonuclease catalytic domain-like"/>
    <property type="match status" value="1"/>
</dbReference>
<name>A0AAV9XT85_9CRYT</name>
<evidence type="ECO:0000256" key="3">
    <source>
        <dbReference type="ARBA" id="ARBA00022694"/>
    </source>
</evidence>
<evidence type="ECO:0000256" key="1">
    <source>
        <dbReference type="ARBA" id="ARBA00008078"/>
    </source>
</evidence>
<evidence type="ECO:0000313" key="7">
    <source>
        <dbReference type="EMBL" id="KAK6587901.1"/>
    </source>
</evidence>
<dbReference type="InterPro" id="IPR006676">
    <property type="entry name" value="tRNA_splic"/>
</dbReference>
<dbReference type="PANTHER" id="PTHR13070:SF0">
    <property type="entry name" value="TRNA-SPLICING ENDONUCLEASE SUBUNIT SEN34"/>
    <property type="match status" value="1"/>
</dbReference>
<dbReference type="EC" id="4.6.1.16" evidence="2"/>
<evidence type="ECO:0000256" key="5">
    <source>
        <dbReference type="ARBA" id="ARBA00034031"/>
    </source>
</evidence>
<comment type="catalytic activity">
    <reaction evidence="5">
        <text>pretRNA = a 3'-half-tRNA molecule with a 5'-OH end + a 5'-half-tRNA molecule with a 2',3'-cyclic phosphate end + an intron with a 2',3'-cyclic phosphate and a 5'-hydroxyl terminus.</text>
        <dbReference type="EC" id="4.6.1.16"/>
    </reaction>
</comment>
<keyword evidence="7" id="KW-0540">Nuclease</keyword>
<dbReference type="NCBIfam" id="TIGR00324">
    <property type="entry name" value="endA"/>
    <property type="match status" value="1"/>
</dbReference>
<dbReference type="PANTHER" id="PTHR13070">
    <property type="entry name" value="TRNA-SPLICING ENDONUCLEASE SUBUNIT SEN34-RELATED"/>
    <property type="match status" value="1"/>
</dbReference>
<evidence type="ECO:0000256" key="2">
    <source>
        <dbReference type="ARBA" id="ARBA00012573"/>
    </source>
</evidence>